<accession>A0ABU0L534</accession>
<protein>
    <recommendedName>
        <fullName evidence="4">Zinc-finger domain-containing protein</fullName>
    </recommendedName>
</protein>
<keyword evidence="3" id="KW-1185">Reference proteome</keyword>
<reference evidence="2 3" key="1">
    <citation type="submission" date="2023-07" db="EMBL/GenBank/DDBJ databases">
        <title>Genomic Encyclopedia of Type Strains, Phase IV (KMG-IV): sequencing the most valuable type-strain genomes for metagenomic binning, comparative biology and taxonomic classification.</title>
        <authorList>
            <person name="Goeker M."/>
        </authorList>
    </citation>
    <scope>NUCLEOTIDE SEQUENCE [LARGE SCALE GENOMIC DNA]</scope>
    <source>
        <strain evidence="2 3">DSM 14914</strain>
    </source>
</reference>
<evidence type="ECO:0000313" key="3">
    <source>
        <dbReference type="Proteomes" id="UP001242811"/>
    </source>
</evidence>
<feature type="region of interest" description="Disordered" evidence="1">
    <location>
        <begin position="57"/>
        <end position="104"/>
    </location>
</feature>
<sequence length="104" mass="11456">MNRIDAVTAIGDLLEQKCSNCQTRDEFNWKYGSVTSKLDKHCKINCPVGHQLQDYGKQLGRKGDEHGTDYLGRRGKSEAPCGAGQQRTVLAPERDPAAEIPVLA</sequence>
<dbReference type="InterPro" id="IPR019718">
    <property type="entry name" value="DUF2602"/>
</dbReference>
<gene>
    <name evidence="2" type="ORF">QOZ95_004545</name>
</gene>
<evidence type="ECO:0000256" key="1">
    <source>
        <dbReference type="SAM" id="MobiDB-lite"/>
    </source>
</evidence>
<dbReference type="EMBL" id="JAUSWA010000035">
    <property type="protein sequence ID" value="MDQ0496355.1"/>
    <property type="molecule type" value="Genomic_DNA"/>
</dbReference>
<dbReference type="Pfam" id="PF10782">
    <property type="entry name" value="zf-C2HCIx2C"/>
    <property type="match status" value="1"/>
</dbReference>
<dbReference type="Proteomes" id="UP001242811">
    <property type="component" value="Unassembled WGS sequence"/>
</dbReference>
<proteinExistence type="predicted"/>
<feature type="compositionally biased region" description="Basic and acidic residues" evidence="1">
    <location>
        <begin position="61"/>
        <end position="77"/>
    </location>
</feature>
<dbReference type="RefSeq" id="WP_244315960.1">
    <property type="nucleotide sequence ID" value="NZ_CP045298.1"/>
</dbReference>
<organism evidence="2 3">
    <name type="scientific">Paenibacillus brasilensis</name>
    <dbReference type="NCBI Taxonomy" id="128574"/>
    <lineage>
        <taxon>Bacteria</taxon>
        <taxon>Bacillati</taxon>
        <taxon>Bacillota</taxon>
        <taxon>Bacilli</taxon>
        <taxon>Bacillales</taxon>
        <taxon>Paenibacillaceae</taxon>
        <taxon>Paenibacillus</taxon>
    </lineage>
</organism>
<evidence type="ECO:0000313" key="2">
    <source>
        <dbReference type="EMBL" id="MDQ0496355.1"/>
    </source>
</evidence>
<comment type="caution">
    <text evidence="2">The sequence shown here is derived from an EMBL/GenBank/DDBJ whole genome shotgun (WGS) entry which is preliminary data.</text>
</comment>
<evidence type="ECO:0008006" key="4">
    <source>
        <dbReference type="Google" id="ProtNLM"/>
    </source>
</evidence>
<name>A0ABU0L534_9BACL</name>